<dbReference type="RefSeq" id="WP_369343410.1">
    <property type="nucleotide sequence ID" value="NZ_CP129674.1"/>
</dbReference>
<comment type="catalytic activity">
    <reaction evidence="6">
        <text>L-threonyl-[protein] + ATP = 3-O-(5'-adenylyl)-L-threonyl-[protein] + diphosphate</text>
        <dbReference type="Rhea" id="RHEA:54292"/>
        <dbReference type="Rhea" id="RHEA-COMP:11060"/>
        <dbReference type="Rhea" id="RHEA-COMP:13847"/>
        <dbReference type="ChEBI" id="CHEBI:30013"/>
        <dbReference type="ChEBI" id="CHEBI:30616"/>
        <dbReference type="ChEBI" id="CHEBI:33019"/>
        <dbReference type="ChEBI" id="CHEBI:138113"/>
        <dbReference type="EC" id="2.7.7.108"/>
    </reaction>
</comment>
<feature type="domain" description="Fido" evidence="8">
    <location>
        <begin position="75"/>
        <end position="218"/>
    </location>
</feature>
<comment type="catalytic activity">
    <reaction evidence="7">
        <text>L-tyrosyl-[protein] + ATP = O-(5'-adenylyl)-L-tyrosyl-[protein] + diphosphate</text>
        <dbReference type="Rhea" id="RHEA:54288"/>
        <dbReference type="Rhea" id="RHEA-COMP:10136"/>
        <dbReference type="Rhea" id="RHEA-COMP:13846"/>
        <dbReference type="ChEBI" id="CHEBI:30616"/>
        <dbReference type="ChEBI" id="CHEBI:33019"/>
        <dbReference type="ChEBI" id="CHEBI:46858"/>
        <dbReference type="ChEBI" id="CHEBI:83624"/>
        <dbReference type="EC" id="2.7.7.108"/>
    </reaction>
</comment>
<reference evidence="9" key="1">
    <citation type="submission" date="2023-07" db="EMBL/GenBank/DDBJ databases">
        <title>Bifidobacterium aquikefiriaerophilum sp. nov. and Bifidobacterium eccum sp. nov., isolated from water kefir.</title>
        <authorList>
            <person name="Breselge S."/>
            <person name="Bellassi P."/>
            <person name="Barcenilla C."/>
            <person name="Alvarez-Ordonez A."/>
            <person name="Morelli L."/>
            <person name="Cotter P.D."/>
        </authorList>
    </citation>
    <scope>NUCLEOTIDE SEQUENCE</scope>
    <source>
        <strain evidence="9">WK041_4_12</strain>
    </source>
</reference>
<keyword evidence="2" id="KW-0548">Nucleotidyltransferase</keyword>
<name>A0AB39U4H1_9BIFI</name>
<evidence type="ECO:0000256" key="1">
    <source>
        <dbReference type="ARBA" id="ARBA00022679"/>
    </source>
</evidence>
<dbReference type="Pfam" id="PF02661">
    <property type="entry name" value="Fic"/>
    <property type="match status" value="1"/>
</dbReference>
<evidence type="ECO:0000256" key="7">
    <source>
        <dbReference type="ARBA" id="ARBA00048696"/>
    </source>
</evidence>
<dbReference type="SUPFAM" id="SSF140931">
    <property type="entry name" value="Fic-like"/>
    <property type="match status" value="1"/>
</dbReference>
<evidence type="ECO:0000256" key="3">
    <source>
        <dbReference type="ARBA" id="ARBA00022741"/>
    </source>
</evidence>
<keyword evidence="4" id="KW-0067">ATP-binding</keyword>
<dbReference type="GO" id="GO:0005524">
    <property type="term" value="F:ATP binding"/>
    <property type="evidence" value="ECO:0007669"/>
    <property type="project" value="UniProtKB-KW"/>
</dbReference>
<dbReference type="EMBL" id="CP129674">
    <property type="protein sequence ID" value="XDS43817.1"/>
    <property type="molecule type" value="Genomic_DNA"/>
</dbReference>
<evidence type="ECO:0000256" key="5">
    <source>
        <dbReference type="ARBA" id="ARBA00034531"/>
    </source>
</evidence>
<dbReference type="KEGG" id="baqk:QN215_05830"/>
<keyword evidence="1" id="KW-0808">Transferase</keyword>
<organism evidence="9">
    <name type="scientific">Bifidobacterium aquikefiricola</name>
    <dbReference type="NCBI Taxonomy" id="3059038"/>
    <lineage>
        <taxon>Bacteria</taxon>
        <taxon>Bacillati</taxon>
        <taxon>Actinomycetota</taxon>
        <taxon>Actinomycetes</taxon>
        <taxon>Bifidobacteriales</taxon>
        <taxon>Bifidobacteriaceae</taxon>
        <taxon>Bifidobacterium</taxon>
    </lineage>
</organism>
<evidence type="ECO:0000259" key="8">
    <source>
        <dbReference type="PROSITE" id="PS51459"/>
    </source>
</evidence>
<evidence type="ECO:0000256" key="2">
    <source>
        <dbReference type="ARBA" id="ARBA00022695"/>
    </source>
</evidence>
<dbReference type="EC" id="2.7.7.108" evidence="5"/>
<dbReference type="PANTHER" id="PTHR39560">
    <property type="entry name" value="PROTEIN ADENYLYLTRANSFERASE FIC-RELATED"/>
    <property type="match status" value="1"/>
</dbReference>
<gene>
    <name evidence="9" type="ORF">QN215_05830</name>
</gene>
<dbReference type="GO" id="GO:0051302">
    <property type="term" value="P:regulation of cell division"/>
    <property type="evidence" value="ECO:0007669"/>
    <property type="project" value="TreeGrafter"/>
</dbReference>
<protein>
    <recommendedName>
        <fullName evidence="5">protein adenylyltransferase</fullName>
        <ecNumber evidence="5">2.7.7.108</ecNumber>
    </recommendedName>
</protein>
<accession>A0AB39U4H1</accession>
<dbReference type="GO" id="GO:0070733">
    <property type="term" value="F:AMPylase activity"/>
    <property type="evidence" value="ECO:0007669"/>
    <property type="project" value="UniProtKB-EC"/>
</dbReference>
<evidence type="ECO:0000313" key="9">
    <source>
        <dbReference type="EMBL" id="XDS43817.1"/>
    </source>
</evidence>
<proteinExistence type="predicted"/>
<sequence length="240" mass="26358">MTTDAERASAVAFARQNCALEHITPSDEALNAARHHMDHAISVGDMASSIEHPSVADSIFFNTIALGELGWKASGDLDELKAIHRRIFDGVFDDAGIIRTSNTRGKVGRAADPEAFFPANLIETGAANISTELSDKRNLHSLDRDVFVKELAHVYDELGYLHPFIGGNAVTLRIFASRLAHDAGWDLDWGKVDASTYKTAKRSAYEGNTSDLERMFHQMIRPANPSRTFLIAGWEQGPAH</sequence>
<dbReference type="InterPro" id="IPR036597">
    <property type="entry name" value="Fido-like_dom_sf"/>
</dbReference>
<dbReference type="PANTHER" id="PTHR39560:SF1">
    <property type="entry name" value="PROTEIN ADENYLYLTRANSFERASE FIC-RELATED"/>
    <property type="match status" value="1"/>
</dbReference>
<dbReference type="Gene3D" id="1.10.3290.10">
    <property type="entry name" value="Fido-like domain"/>
    <property type="match status" value="1"/>
</dbReference>
<dbReference type="AlphaFoldDB" id="A0AB39U4H1"/>
<evidence type="ECO:0000256" key="6">
    <source>
        <dbReference type="ARBA" id="ARBA00047939"/>
    </source>
</evidence>
<dbReference type="PROSITE" id="PS51459">
    <property type="entry name" value="FIDO"/>
    <property type="match status" value="1"/>
</dbReference>
<dbReference type="InterPro" id="IPR003812">
    <property type="entry name" value="Fido"/>
</dbReference>
<keyword evidence="3" id="KW-0547">Nucleotide-binding</keyword>
<evidence type="ECO:0000256" key="4">
    <source>
        <dbReference type="ARBA" id="ARBA00022840"/>
    </source>
</evidence>